<protein>
    <recommendedName>
        <fullName evidence="5">Efflux RND transporter permease subunit</fullName>
    </recommendedName>
</protein>
<evidence type="ECO:0000256" key="1">
    <source>
        <dbReference type="SAM" id="MobiDB-lite"/>
    </source>
</evidence>
<keyword evidence="2" id="KW-0472">Membrane</keyword>
<gene>
    <name evidence="3" type="ORF">FKG94_08865</name>
</gene>
<dbReference type="AlphaFoldDB" id="A0A545TVF9"/>
<evidence type="ECO:0000256" key="2">
    <source>
        <dbReference type="SAM" id="Phobius"/>
    </source>
</evidence>
<dbReference type="PANTHER" id="PTHR32063:SF19">
    <property type="entry name" value="CATION EFFLUX SYSTEM PROTEIN CUSA"/>
    <property type="match status" value="1"/>
</dbReference>
<sequence length="136" mass="14154">MRRDDITATVLAGAGRRVRPIVIMVATVAVGLVPIMFGTGTGTGTGAEVMQHIATPMIGGVASTLVLALLVIPAVYWLWRTRGMENWVARGSDGTGLLFQSQSTAPSTEPGSTLAQSPGPSSVTVNCKAQKSNKFL</sequence>
<dbReference type="Pfam" id="PF00873">
    <property type="entry name" value="ACR_tran"/>
    <property type="match status" value="1"/>
</dbReference>
<keyword evidence="4" id="KW-1185">Reference proteome</keyword>
<dbReference type="Proteomes" id="UP000319732">
    <property type="component" value="Unassembled WGS sequence"/>
</dbReference>
<dbReference type="PANTHER" id="PTHR32063">
    <property type="match status" value="1"/>
</dbReference>
<reference evidence="3 4" key="1">
    <citation type="submission" date="2019-06" db="EMBL/GenBank/DDBJ databases">
        <title>Whole genome sequence for Cellvibrionaceae sp. R142.</title>
        <authorList>
            <person name="Wang G."/>
        </authorList>
    </citation>
    <scope>NUCLEOTIDE SEQUENCE [LARGE SCALE GENOMIC DNA]</scope>
    <source>
        <strain evidence="3 4">R142</strain>
    </source>
</reference>
<keyword evidence="2" id="KW-0812">Transmembrane</keyword>
<dbReference type="OrthoDB" id="9182722at2"/>
<dbReference type="GO" id="GO:0042910">
    <property type="term" value="F:xenobiotic transmembrane transporter activity"/>
    <property type="evidence" value="ECO:0007669"/>
    <property type="project" value="TreeGrafter"/>
</dbReference>
<evidence type="ECO:0008006" key="5">
    <source>
        <dbReference type="Google" id="ProtNLM"/>
    </source>
</evidence>
<dbReference type="Gene3D" id="1.20.1640.10">
    <property type="entry name" value="Multidrug efflux transporter AcrB transmembrane domain"/>
    <property type="match status" value="1"/>
</dbReference>
<feature type="transmembrane region" description="Helical" evidence="2">
    <location>
        <begin position="57"/>
        <end position="79"/>
    </location>
</feature>
<name>A0A545TVF9_9GAMM</name>
<evidence type="ECO:0000313" key="4">
    <source>
        <dbReference type="Proteomes" id="UP000319732"/>
    </source>
</evidence>
<organism evidence="3 4">
    <name type="scientific">Exilibacterium tricleocarpae</name>
    <dbReference type="NCBI Taxonomy" id="2591008"/>
    <lineage>
        <taxon>Bacteria</taxon>
        <taxon>Pseudomonadati</taxon>
        <taxon>Pseudomonadota</taxon>
        <taxon>Gammaproteobacteria</taxon>
        <taxon>Cellvibrionales</taxon>
        <taxon>Cellvibrionaceae</taxon>
        <taxon>Exilibacterium</taxon>
    </lineage>
</organism>
<feature type="region of interest" description="Disordered" evidence="1">
    <location>
        <begin position="99"/>
        <end position="125"/>
    </location>
</feature>
<comment type="caution">
    <text evidence="3">The sequence shown here is derived from an EMBL/GenBank/DDBJ whole genome shotgun (WGS) entry which is preliminary data.</text>
</comment>
<keyword evidence="2" id="KW-1133">Transmembrane helix</keyword>
<dbReference type="RefSeq" id="WP_142903868.1">
    <property type="nucleotide sequence ID" value="NZ_ML660091.1"/>
</dbReference>
<dbReference type="SUPFAM" id="SSF82866">
    <property type="entry name" value="Multidrug efflux transporter AcrB transmembrane domain"/>
    <property type="match status" value="1"/>
</dbReference>
<feature type="transmembrane region" description="Helical" evidence="2">
    <location>
        <begin position="21"/>
        <end position="37"/>
    </location>
</feature>
<dbReference type="InterPro" id="IPR001036">
    <property type="entry name" value="Acrflvin-R"/>
</dbReference>
<accession>A0A545TVF9</accession>
<evidence type="ECO:0000313" key="3">
    <source>
        <dbReference type="EMBL" id="TQV81207.1"/>
    </source>
</evidence>
<dbReference type="EMBL" id="VHSG01000008">
    <property type="protein sequence ID" value="TQV81207.1"/>
    <property type="molecule type" value="Genomic_DNA"/>
</dbReference>
<proteinExistence type="predicted"/>
<dbReference type="GO" id="GO:0005886">
    <property type="term" value="C:plasma membrane"/>
    <property type="evidence" value="ECO:0007669"/>
    <property type="project" value="TreeGrafter"/>
</dbReference>